<dbReference type="SUPFAM" id="SSF46626">
    <property type="entry name" value="Cytochrome c"/>
    <property type="match status" value="2"/>
</dbReference>
<evidence type="ECO:0000256" key="2">
    <source>
        <dbReference type="ARBA" id="ARBA00022723"/>
    </source>
</evidence>
<name>A0A094YIZ7_9BACT</name>
<dbReference type="InterPro" id="IPR051459">
    <property type="entry name" value="Cytochrome_c-type_DH"/>
</dbReference>
<dbReference type="Gene3D" id="1.10.760.10">
    <property type="entry name" value="Cytochrome c-like domain"/>
    <property type="match status" value="2"/>
</dbReference>
<dbReference type="PATRIC" id="fig|178606.4.peg.2120"/>
<gene>
    <name evidence="6" type="ORF">LptCag_1866</name>
</gene>
<feature type="domain" description="Cytochrome c" evidence="5">
    <location>
        <begin position="71"/>
        <end position="168"/>
    </location>
</feature>
<evidence type="ECO:0000256" key="3">
    <source>
        <dbReference type="ARBA" id="ARBA00023004"/>
    </source>
</evidence>
<comment type="caution">
    <text evidence="6">The sequence shown here is derived from an EMBL/GenBank/DDBJ whole genome shotgun (WGS) entry which is preliminary data.</text>
</comment>
<sequence length="288" mass="31489">MGFRNAGGLFPKGGRRMVTRILARSFLMAAMVTVVLGPVSSARGGPLEVMQGSEIFTPPPDSEIPKGPFGDLVRKGERIFTQTGRFAKHYVGNDLTCESCHLDRGRKPYAAPLWGAYVLYPRFRSKNHMVNKLDERIQGCFRFSMNGTPPPVTSETMKALIAYSFWMSRGAPVGVKLKGQGLLALPKPASTPSILRGKKVYAARCALCHGMHGQGRTSHGGQVFPPVWGNRSYNKGAGLYKVAKLAGFIKMNMPLSKGDSLSNQASWDVAAYVDSQPRPPKPRKHPRS</sequence>
<dbReference type="Proteomes" id="UP000029452">
    <property type="component" value="Unassembled WGS sequence"/>
</dbReference>
<accession>A0A094YIZ7</accession>
<reference evidence="6 7" key="1">
    <citation type="submission" date="2014-06" db="EMBL/GenBank/DDBJ databases">
        <title>Draft genome sequence of iron oxidizing acidophile Leptospirillum ferriphilum DSM14647.</title>
        <authorList>
            <person name="Cardenas J.P."/>
            <person name="Lazcano M."/>
            <person name="Ossandon F.J."/>
            <person name="Corbett M."/>
            <person name="Holmes D.S."/>
            <person name="Watkin E."/>
        </authorList>
    </citation>
    <scope>NUCLEOTIDE SEQUENCE [LARGE SCALE GENOMIC DNA]</scope>
    <source>
        <strain evidence="6 7">DSM 14647</strain>
    </source>
</reference>
<dbReference type="GO" id="GO:0009055">
    <property type="term" value="F:electron transfer activity"/>
    <property type="evidence" value="ECO:0007669"/>
    <property type="project" value="InterPro"/>
</dbReference>
<dbReference type="AlphaFoldDB" id="A0A094YIZ7"/>
<dbReference type="EMBL" id="JPGK01000008">
    <property type="protein sequence ID" value="KGA93171.1"/>
    <property type="molecule type" value="Genomic_DNA"/>
</dbReference>
<keyword evidence="2 4" id="KW-0479">Metal-binding</keyword>
<protein>
    <submittedName>
        <fullName evidence="6">Cytochrome c family protein</fullName>
    </submittedName>
</protein>
<evidence type="ECO:0000256" key="4">
    <source>
        <dbReference type="PROSITE-ProRule" id="PRU00433"/>
    </source>
</evidence>
<dbReference type="InterPro" id="IPR036909">
    <property type="entry name" value="Cyt_c-like_dom_sf"/>
</dbReference>
<dbReference type="InterPro" id="IPR009056">
    <property type="entry name" value="Cyt_c-like_dom"/>
</dbReference>
<dbReference type="Pfam" id="PF21342">
    <property type="entry name" value="SoxA-TsdA_cyt-c"/>
    <property type="match status" value="1"/>
</dbReference>
<organism evidence="6 7">
    <name type="scientific">Leptospirillum ferriphilum</name>
    <dbReference type="NCBI Taxonomy" id="178606"/>
    <lineage>
        <taxon>Bacteria</taxon>
        <taxon>Pseudomonadati</taxon>
        <taxon>Nitrospirota</taxon>
        <taxon>Nitrospiria</taxon>
        <taxon>Nitrospirales</taxon>
        <taxon>Nitrospiraceae</taxon>
        <taxon>Leptospirillum</taxon>
    </lineage>
</organism>
<dbReference type="PROSITE" id="PS51007">
    <property type="entry name" value="CYTC"/>
    <property type="match status" value="2"/>
</dbReference>
<dbReference type="GO" id="GO:0046872">
    <property type="term" value="F:metal ion binding"/>
    <property type="evidence" value="ECO:0007669"/>
    <property type="project" value="UniProtKB-KW"/>
</dbReference>
<proteinExistence type="predicted"/>
<dbReference type="Pfam" id="PF13442">
    <property type="entry name" value="Cytochrome_CBB3"/>
    <property type="match status" value="1"/>
</dbReference>
<keyword evidence="1 4" id="KW-0349">Heme</keyword>
<dbReference type="GO" id="GO:0020037">
    <property type="term" value="F:heme binding"/>
    <property type="evidence" value="ECO:0007669"/>
    <property type="project" value="InterPro"/>
</dbReference>
<feature type="domain" description="Cytochrome c" evidence="5">
    <location>
        <begin position="192"/>
        <end position="277"/>
    </location>
</feature>
<evidence type="ECO:0000259" key="5">
    <source>
        <dbReference type="PROSITE" id="PS51007"/>
    </source>
</evidence>
<dbReference type="PANTHER" id="PTHR35008">
    <property type="entry name" value="BLL4482 PROTEIN-RELATED"/>
    <property type="match status" value="1"/>
</dbReference>
<evidence type="ECO:0000313" key="6">
    <source>
        <dbReference type="EMBL" id="KGA93171.1"/>
    </source>
</evidence>
<dbReference type="PANTHER" id="PTHR35008:SF9">
    <property type="entry name" value="CYTOCHROME C DOMAIN-CONTAINING PROTEIN"/>
    <property type="match status" value="1"/>
</dbReference>
<evidence type="ECO:0000313" key="7">
    <source>
        <dbReference type="Proteomes" id="UP000029452"/>
    </source>
</evidence>
<keyword evidence="3 4" id="KW-0408">Iron</keyword>
<evidence type="ECO:0000256" key="1">
    <source>
        <dbReference type="ARBA" id="ARBA00022617"/>
    </source>
</evidence>